<feature type="repeat" description="ANK" evidence="3">
    <location>
        <begin position="255"/>
        <end position="282"/>
    </location>
</feature>
<protein>
    <recommendedName>
        <fullName evidence="4">Clr5 domain-containing protein</fullName>
    </recommendedName>
</protein>
<feature type="repeat" description="ANK" evidence="3">
    <location>
        <begin position="156"/>
        <end position="188"/>
    </location>
</feature>
<keyword evidence="2 3" id="KW-0040">ANK repeat</keyword>
<dbReference type="EMBL" id="JAJVCZ030000002">
    <property type="protein sequence ID" value="KAL0263111.1"/>
    <property type="molecule type" value="Genomic_DNA"/>
</dbReference>
<comment type="caution">
    <text evidence="5">The sequence shown here is derived from an EMBL/GenBank/DDBJ whole genome shotgun (WGS) entry which is preliminary data.</text>
</comment>
<dbReference type="PROSITE" id="PS50297">
    <property type="entry name" value="ANK_REP_REGION"/>
    <property type="match status" value="2"/>
</dbReference>
<dbReference type="InterPro" id="IPR025676">
    <property type="entry name" value="Clr5_dom"/>
</dbReference>
<proteinExistence type="predicted"/>
<dbReference type="InterPro" id="IPR036770">
    <property type="entry name" value="Ankyrin_rpt-contain_sf"/>
</dbReference>
<keyword evidence="1" id="KW-0677">Repeat</keyword>
<reference evidence="5 6" key="1">
    <citation type="submission" date="2024-02" db="EMBL/GenBank/DDBJ databases">
        <title>De novo assembly and annotation of 12 fungi associated with fruit tree decline syndrome in Ontario, Canada.</title>
        <authorList>
            <person name="Sulman M."/>
            <person name="Ellouze W."/>
            <person name="Ilyukhin E."/>
        </authorList>
    </citation>
    <scope>NUCLEOTIDE SEQUENCE [LARGE SCALE GENOMIC DNA]</scope>
    <source>
        <strain evidence="5 6">FDS-637</strain>
    </source>
</reference>
<evidence type="ECO:0000313" key="5">
    <source>
        <dbReference type="EMBL" id="KAL0263111.1"/>
    </source>
</evidence>
<evidence type="ECO:0000256" key="2">
    <source>
        <dbReference type="ARBA" id="ARBA00023043"/>
    </source>
</evidence>
<keyword evidence="6" id="KW-1185">Reference proteome</keyword>
<gene>
    <name evidence="5" type="ORF">SLS55_002087</name>
</gene>
<dbReference type="InterPro" id="IPR002110">
    <property type="entry name" value="Ankyrin_rpt"/>
</dbReference>
<evidence type="ECO:0000256" key="1">
    <source>
        <dbReference type="ARBA" id="ARBA00022737"/>
    </source>
</evidence>
<evidence type="ECO:0000259" key="4">
    <source>
        <dbReference type="Pfam" id="PF14420"/>
    </source>
</evidence>
<dbReference type="Pfam" id="PF12796">
    <property type="entry name" value="Ank_2"/>
    <property type="match status" value="1"/>
</dbReference>
<dbReference type="GeneID" id="92006172"/>
<accession>A0ABR3CR70</accession>
<name>A0ABR3CR70_9PEZI</name>
<dbReference type="RefSeq" id="XP_066636140.1">
    <property type="nucleotide sequence ID" value="XM_066773573.1"/>
</dbReference>
<dbReference type="SUPFAM" id="SSF48403">
    <property type="entry name" value="Ankyrin repeat"/>
    <property type="match status" value="1"/>
</dbReference>
<feature type="repeat" description="ANK" evidence="3">
    <location>
        <begin position="324"/>
        <end position="356"/>
    </location>
</feature>
<dbReference type="SMART" id="SM00248">
    <property type="entry name" value="ANK"/>
    <property type="match status" value="7"/>
</dbReference>
<dbReference type="PANTHER" id="PTHR24198:SF165">
    <property type="entry name" value="ANKYRIN REPEAT-CONTAINING PROTEIN-RELATED"/>
    <property type="match status" value="1"/>
</dbReference>
<sequence length="506" mass="56726">MEELWLSHKETIRDLYLVKDMTRQDVMSKMEEFYGFKASAGQYERKFKKWGFRKNLTLSEWQLVSQRIDKRKRDGKETNLRIDGIPVPPKKLNRAMQRHGQGPPFNISRETLLSQDLNLTASLLKTFVFNMADLLPGPWPYTKPGSALWRLRNDQDARPPLQVAIETGNIKLVRNLIDHGADVNVVGAGGRDMFNVAAAVRSEDILDLLLESVQEISLPSLLACLAHGFFDHASRIWPQIKGLISVHEKLETEMLTGAVRAGHIPLVKDLLENGADPNAFNKAHQSPLQLASESDGDCLAIAEILVKWGAEPDFRFDDGDDDLRMPTPLQNAARRNNFAVAAFLIDKGADPNAESVCDDTDDTLYKEWGFYAYDCCTLNVALRAESDTRMIELLLEAGADPDDATLSDALEYHNDPQIFRLLMRHDAPLSSVLFFYAARAGNIGVVQLCLDAGMDPNEIYSAAQLKVVIKRSSRSCSKLEPRPTFQHAEDSEKLLSSPQRNMAITM</sequence>
<organism evidence="5 6">
    <name type="scientific">Diplodia seriata</name>
    <dbReference type="NCBI Taxonomy" id="420778"/>
    <lineage>
        <taxon>Eukaryota</taxon>
        <taxon>Fungi</taxon>
        <taxon>Dikarya</taxon>
        <taxon>Ascomycota</taxon>
        <taxon>Pezizomycotina</taxon>
        <taxon>Dothideomycetes</taxon>
        <taxon>Dothideomycetes incertae sedis</taxon>
        <taxon>Botryosphaeriales</taxon>
        <taxon>Botryosphaeriaceae</taxon>
        <taxon>Diplodia</taxon>
    </lineage>
</organism>
<dbReference type="Pfam" id="PF14420">
    <property type="entry name" value="Clr5"/>
    <property type="match status" value="1"/>
</dbReference>
<dbReference type="PROSITE" id="PS50088">
    <property type="entry name" value="ANK_REPEAT"/>
    <property type="match status" value="3"/>
</dbReference>
<feature type="domain" description="Clr5" evidence="4">
    <location>
        <begin position="1"/>
        <end position="54"/>
    </location>
</feature>
<dbReference type="Proteomes" id="UP001430584">
    <property type="component" value="Unassembled WGS sequence"/>
</dbReference>
<evidence type="ECO:0000313" key="6">
    <source>
        <dbReference type="Proteomes" id="UP001430584"/>
    </source>
</evidence>
<evidence type="ECO:0000256" key="3">
    <source>
        <dbReference type="PROSITE-ProRule" id="PRU00023"/>
    </source>
</evidence>
<dbReference type="Pfam" id="PF00023">
    <property type="entry name" value="Ank"/>
    <property type="match status" value="1"/>
</dbReference>
<dbReference type="Gene3D" id="1.25.40.20">
    <property type="entry name" value="Ankyrin repeat-containing domain"/>
    <property type="match status" value="2"/>
</dbReference>
<dbReference type="PANTHER" id="PTHR24198">
    <property type="entry name" value="ANKYRIN REPEAT AND PROTEIN KINASE DOMAIN-CONTAINING PROTEIN"/>
    <property type="match status" value="1"/>
</dbReference>